<dbReference type="GO" id="GO:0016020">
    <property type="term" value="C:membrane"/>
    <property type="evidence" value="ECO:0007669"/>
    <property type="project" value="InterPro"/>
</dbReference>
<keyword evidence="3" id="KW-1133">Transmembrane helix</keyword>
<proteinExistence type="inferred from homology"/>
<dbReference type="InterPro" id="IPR048254">
    <property type="entry name" value="CDP_ALCOHOL_P_TRANSF_CS"/>
</dbReference>
<protein>
    <recommendedName>
        <fullName evidence="6">CDP-alcohol phosphatidyltransferase</fullName>
    </recommendedName>
</protein>
<dbReference type="InterPro" id="IPR000462">
    <property type="entry name" value="CDP-OH_P_trans"/>
</dbReference>
<evidence type="ECO:0000256" key="3">
    <source>
        <dbReference type="SAM" id="Phobius"/>
    </source>
</evidence>
<dbReference type="EMBL" id="JAOPGA020000415">
    <property type="protein sequence ID" value="KAL0478514.1"/>
    <property type="molecule type" value="Genomic_DNA"/>
</dbReference>
<dbReference type="PROSITE" id="PS00379">
    <property type="entry name" value="CDP_ALCOHOL_P_TRANSF"/>
    <property type="match status" value="1"/>
</dbReference>
<keyword evidence="3" id="KW-0812">Transmembrane</keyword>
<keyword evidence="1 2" id="KW-0808">Transferase</keyword>
<comment type="similarity">
    <text evidence="2">Belongs to the CDP-alcohol phosphatidyltransferase class-I family.</text>
</comment>
<accession>A0AAW2YPF0</accession>
<dbReference type="Pfam" id="PF01066">
    <property type="entry name" value="CDP-OH_P_transf"/>
    <property type="match status" value="1"/>
</dbReference>
<evidence type="ECO:0000313" key="5">
    <source>
        <dbReference type="Proteomes" id="UP001431209"/>
    </source>
</evidence>
<feature type="transmembrane region" description="Helical" evidence="3">
    <location>
        <begin position="32"/>
        <end position="60"/>
    </location>
</feature>
<sequence>MFDNLLRPVKEVLFSSTAKYVPKSITPNQITLLSGVFGLASAVAAFYMSFNISLLLWVINRILDGLDGVVARINNNKTEFGGLLDLYVDFCVYCAVPIGIICSEMNVGRALTLFDIYAVITLGTLLSSYMVNGVSWMVLSAILESKVKTEKKFTTVHMPTGLIEGTETIVFYIVWLLVVPISFASCVHLMLLFSLMVIYTSITRLYWAY</sequence>
<feature type="non-terminal residue" evidence="4">
    <location>
        <position position="209"/>
    </location>
</feature>
<organism evidence="4 5">
    <name type="scientific">Acrasis kona</name>
    <dbReference type="NCBI Taxonomy" id="1008807"/>
    <lineage>
        <taxon>Eukaryota</taxon>
        <taxon>Discoba</taxon>
        <taxon>Heterolobosea</taxon>
        <taxon>Tetramitia</taxon>
        <taxon>Eutetramitia</taxon>
        <taxon>Acrasidae</taxon>
        <taxon>Acrasis</taxon>
    </lineage>
</organism>
<feature type="transmembrane region" description="Helical" evidence="3">
    <location>
        <begin position="80"/>
        <end position="102"/>
    </location>
</feature>
<dbReference type="AlphaFoldDB" id="A0AAW2YPF0"/>
<dbReference type="GO" id="GO:0008654">
    <property type="term" value="P:phospholipid biosynthetic process"/>
    <property type="evidence" value="ECO:0007669"/>
    <property type="project" value="InterPro"/>
</dbReference>
<evidence type="ECO:0000256" key="2">
    <source>
        <dbReference type="RuleBase" id="RU003750"/>
    </source>
</evidence>
<reference evidence="4 5" key="1">
    <citation type="submission" date="2024-03" db="EMBL/GenBank/DDBJ databases">
        <title>The Acrasis kona genome and developmental transcriptomes reveal deep origins of eukaryotic multicellular pathways.</title>
        <authorList>
            <person name="Sheikh S."/>
            <person name="Fu C.-J."/>
            <person name="Brown M.W."/>
            <person name="Baldauf S.L."/>
        </authorList>
    </citation>
    <scope>NUCLEOTIDE SEQUENCE [LARGE SCALE GENOMIC DNA]</scope>
    <source>
        <strain evidence="4 5">ATCC MYA-3509</strain>
    </source>
</reference>
<evidence type="ECO:0000256" key="1">
    <source>
        <dbReference type="ARBA" id="ARBA00022679"/>
    </source>
</evidence>
<dbReference type="Proteomes" id="UP001431209">
    <property type="component" value="Unassembled WGS sequence"/>
</dbReference>
<evidence type="ECO:0000313" key="4">
    <source>
        <dbReference type="EMBL" id="KAL0478514.1"/>
    </source>
</evidence>
<keyword evidence="3" id="KW-0472">Membrane</keyword>
<evidence type="ECO:0008006" key="6">
    <source>
        <dbReference type="Google" id="ProtNLM"/>
    </source>
</evidence>
<keyword evidence="5" id="KW-1185">Reference proteome</keyword>
<dbReference type="InterPro" id="IPR043130">
    <property type="entry name" value="CDP-OH_PTrfase_TM_dom"/>
</dbReference>
<feature type="transmembrane region" description="Helical" evidence="3">
    <location>
        <begin position="169"/>
        <end position="199"/>
    </location>
</feature>
<feature type="transmembrane region" description="Helical" evidence="3">
    <location>
        <begin position="114"/>
        <end position="139"/>
    </location>
</feature>
<dbReference type="Gene3D" id="1.20.120.1760">
    <property type="match status" value="1"/>
</dbReference>
<gene>
    <name evidence="4" type="ORF">AKO1_008174</name>
</gene>
<name>A0AAW2YPF0_9EUKA</name>
<dbReference type="GO" id="GO:0016780">
    <property type="term" value="F:phosphotransferase activity, for other substituted phosphate groups"/>
    <property type="evidence" value="ECO:0007669"/>
    <property type="project" value="InterPro"/>
</dbReference>
<comment type="caution">
    <text evidence="4">The sequence shown here is derived from an EMBL/GenBank/DDBJ whole genome shotgun (WGS) entry which is preliminary data.</text>
</comment>